<organism evidence="1 2">
    <name type="scientific">Aureobasidium pullulans</name>
    <name type="common">Black yeast</name>
    <name type="synonym">Pullularia pullulans</name>
    <dbReference type="NCBI Taxonomy" id="5580"/>
    <lineage>
        <taxon>Eukaryota</taxon>
        <taxon>Fungi</taxon>
        <taxon>Dikarya</taxon>
        <taxon>Ascomycota</taxon>
        <taxon>Pezizomycotina</taxon>
        <taxon>Dothideomycetes</taxon>
        <taxon>Dothideomycetidae</taxon>
        <taxon>Dothideales</taxon>
        <taxon>Saccotheciaceae</taxon>
        <taxon>Aureobasidium</taxon>
    </lineage>
</organism>
<name>A0A4S9KI29_AURPU</name>
<gene>
    <name evidence="1" type="ORF">D6D01_07951</name>
</gene>
<dbReference type="AlphaFoldDB" id="A0A4S9KI29"/>
<protein>
    <recommendedName>
        <fullName evidence="3">F-box domain-containing protein</fullName>
    </recommendedName>
</protein>
<comment type="caution">
    <text evidence="1">The sequence shown here is derived from an EMBL/GenBank/DDBJ whole genome shotgun (WGS) entry which is preliminary data.</text>
</comment>
<evidence type="ECO:0000313" key="1">
    <source>
        <dbReference type="EMBL" id="THY15248.1"/>
    </source>
</evidence>
<accession>A0A4S9KI29</accession>
<sequence length="399" mass="45645">MGPELLARSQFAQLTLVYFSTDGQPVKLSKPTASPVTKKTKPLYNTGRLPYNISTISPLTARKRRARNSFQGQLQECRERDTIYDKNRHFIEHASPNARNRKRLHYLLYQDDCVRNPYLHWSRQELMIALTQCKIPLPEQGEGSRFKCRAVLEKAIRASQSARSLLLDLPKEIRMMVYELALWQDTDEPIDVVKDPRTWPALSGVSRQVRQESTEVILRTNCFRLRTIKIPATVCHLPHWTPALISGTYSWTPELFNFCKKLGTEGVTKLRRLSFAFGCSEVQINLACLDASQWIVRALYPYERIPLSVLGESLKFWQSKKQKYVGTSMLDVTHTRRRDLCLYAIEETQKEIKAAQLAMNGFAELCGTSKRVKATIEGLGILATAVLDIFFPKDILGGY</sequence>
<proteinExistence type="predicted"/>
<evidence type="ECO:0008006" key="3">
    <source>
        <dbReference type="Google" id="ProtNLM"/>
    </source>
</evidence>
<dbReference type="EMBL" id="QZBD01000420">
    <property type="protein sequence ID" value="THY15248.1"/>
    <property type="molecule type" value="Genomic_DNA"/>
</dbReference>
<reference evidence="1 2" key="1">
    <citation type="submission" date="2018-10" db="EMBL/GenBank/DDBJ databases">
        <title>Fifty Aureobasidium pullulans genomes reveal a recombining polyextremotolerant generalist.</title>
        <authorList>
            <person name="Gostincar C."/>
            <person name="Turk M."/>
            <person name="Zajc J."/>
            <person name="Gunde-Cimerman N."/>
        </authorList>
    </citation>
    <scope>NUCLEOTIDE SEQUENCE [LARGE SCALE GENOMIC DNA]</scope>
    <source>
        <strain evidence="1 2">EXF-6604</strain>
    </source>
</reference>
<dbReference type="Proteomes" id="UP000306584">
    <property type="component" value="Unassembled WGS sequence"/>
</dbReference>
<evidence type="ECO:0000313" key="2">
    <source>
        <dbReference type="Proteomes" id="UP000306584"/>
    </source>
</evidence>